<dbReference type="SUPFAM" id="SSF48208">
    <property type="entry name" value="Six-hairpin glycosidases"/>
    <property type="match status" value="1"/>
</dbReference>
<evidence type="ECO:0000259" key="2">
    <source>
        <dbReference type="Pfam" id="PF22422"/>
    </source>
</evidence>
<keyword evidence="4" id="KW-1185">Reference proteome</keyword>
<reference evidence="3 4" key="1">
    <citation type="submission" date="2024-07" db="EMBL/GenBank/DDBJ databases">
        <authorList>
            <person name="Thanompreechachai J."/>
            <person name="Duangmal K."/>
        </authorList>
    </citation>
    <scope>NUCLEOTIDE SEQUENCE [LARGE SCALE GENOMIC DNA]</scope>
    <source>
        <strain evidence="3 4">KCTC 19886</strain>
    </source>
</reference>
<comment type="caution">
    <text evidence="3">The sequence shown here is derived from an EMBL/GenBank/DDBJ whole genome shotgun (WGS) entry which is preliminary data.</text>
</comment>
<dbReference type="Pfam" id="PF14742">
    <property type="entry name" value="GDE_N_bis"/>
    <property type="match status" value="1"/>
</dbReference>
<sequence>MVDEASRDVSPWLSDLVCAVSAPTQWWCAPDGGVGNGIEGVWHGDVRVLSSARLTLGGDAVTTIRTAPDGAAGILTTGVARHLNDAFPDATVRVDRRRRVAPCRAREEVTVTSTAPLRARLEVRLGSDLGPMDVVRAGRPTSPVAPTGSGWVRGDVHVDVEGTGSVAVDGDDLVLVWDVDLPGRGSWRGSWELRAQDAAAVVVAPPAPAGWTERVEVASADVRLVRWVQRALADLEGLRMAHADRPDDVFVAAGAPWYLTLFGRDTLWTARLLLPLGWELAASTLRVLAHFQGVRNDPQTAEQPGRILHEVRPATADHGAMSLPPVYFGTVDATSLWVCLLHEAWQRGMPDDQVAELLPTLEAALGWQLAFGEEFLHYVDETGHGLANQGWKDSHDSVQWHDGSLADAPIALCEVQAYAYQAAVAGAELLEHFGRDGSVHREWAAGLRTRFRERFWVGREDGLTPDSFPAIALDGHGRAVDSLTSNTGHLLGTGLLDDDEAAVVAGHLASPGLAGGFGLRTLSSREVGFSPLSYHGGSVWAHDTAIAITGLVRDGFAEQAAPLVDGLLAAAEAFDYRIPELHAGDARDDVPVPVPYPASCRPQAWSSAAAVAIAAAGFPGTALTVR</sequence>
<feature type="domain" description="Putative glycogen debranching enzyme N-terminal" evidence="1">
    <location>
        <begin position="22"/>
        <end position="188"/>
    </location>
</feature>
<evidence type="ECO:0000313" key="4">
    <source>
        <dbReference type="Proteomes" id="UP001555826"/>
    </source>
</evidence>
<dbReference type="InterPro" id="IPR008928">
    <property type="entry name" value="6-hairpin_glycosidase_sf"/>
</dbReference>
<protein>
    <submittedName>
        <fullName evidence="3">Glycogen debranching N-terminal domain-containing protein</fullName>
    </submittedName>
</protein>
<dbReference type="RefSeq" id="WP_367641253.1">
    <property type="nucleotide sequence ID" value="NZ_JBFNQN010000023.1"/>
</dbReference>
<gene>
    <name evidence="3" type="ORF">AB1207_23790</name>
</gene>
<dbReference type="InterPro" id="IPR054491">
    <property type="entry name" value="MGH1-like_GH"/>
</dbReference>
<evidence type="ECO:0000313" key="3">
    <source>
        <dbReference type="EMBL" id="MEW9267775.1"/>
    </source>
</evidence>
<dbReference type="InterPro" id="IPR012341">
    <property type="entry name" value="6hp_glycosidase-like_sf"/>
</dbReference>
<accession>A0ABV3PE51</accession>
<organism evidence="3 4">
    <name type="scientific">Kineococcus endophyticus</name>
    <dbReference type="NCBI Taxonomy" id="1181883"/>
    <lineage>
        <taxon>Bacteria</taxon>
        <taxon>Bacillati</taxon>
        <taxon>Actinomycetota</taxon>
        <taxon>Actinomycetes</taxon>
        <taxon>Kineosporiales</taxon>
        <taxon>Kineosporiaceae</taxon>
        <taxon>Kineococcus</taxon>
    </lineage>
</organism>
<proteinExistence type="predicted"/>
<name>A0ABV3PE51_9ACTN</name>
<dbReference type="EMBL" id="JBFNQN010000023">
    <property type="protein sequence ID" value="MEW9267775.1"/>
    <property type="molecule type" value="Genomic_DNA"/>
</dbReference>
<dbReference type="Proteomes" id="UP001555826">
    <property type="component" value="Unassembled WGS sequence"/>
</dbReference>
<feature type="domain" description="Mannosylglycerate hydrolase MGH1-like glycoside hydrolase" evidence="2">
    <location>
        <begin position="397"/>
        <end position="572"/>
    </location>
</feature>
<dbReference type="Pfam" id="PF22422">
    <property type="entry name" value="MGH1-like_GH"/>
    <property type="match status" value="1"/>
</dbReference>
<dbReference type="Gene3D" id="1.50.10.10">
    <property type="match status" value="1"/>
</dbReference>
<evidence type="ECO:0000259" key="1">
    <source>
        <dbReference type="Pfam" id="PF14742"/>
    </source>
</evidence>
<dbReference type="InterPro" id="IPR032856">
    <property type="entry name" value="GDE_N_bis"/>
</dbReference>